<keyword evidence="1" id="KW-0812">Transmembrane</keyword>
<evidence type="ECO:0008006" key="5">
    <source>
        <dbReference type="Google" id="ProtNLM"/>
    </source>
</evidence>
<feature type="chain" id="PRO_5045591423" description="Phage-related membrane protein" evidence="2">
    <location>
        <begin position="30"/>
        <end position="76"/>
    </location>
</feature>
<feature type="transmembrane region" description="Helical" evidence="1">
    <location>
        <begin position="45"/>
        <end position="68"/>
    </location>
</feature>
<keyword evidence="4" id="KW-1185">Reference proteome</keyword>
<name>A0ABM9YVN4_9PAST</name>
<protein>
    <recommendedName>
        <fullName evidence="5">Phage-related membrane protein</fullName>
    </recommendedName>
</protein>
<accession>A0ABM9YVN4</accession>
<organism evidence="3 4">
    <name type="scientific">Actinobacillus minor 202</name>
    <dbReference type="NCBI Taxonomy" id="591023"/>
    <lineage>
        <taxon>Bacteria</taxon>
        <taxon>Pseudomonadati</taxon>
        <taxon>Pseudomonadota</taxon>
        <taxon>Gammaproteobacteria</taxon>
        <taxon>Pasteurellales</taxon>
        <taxon>Pasteurellaceae</taxon>
        <taxon>Actinobacillus</taxon>
    </lineage>
</organism>
<evidence type="ECO:0000313" key="3">
    <source>
        <dbReference type="EMBL" id="EEV25432.1"/>
    </source>
</evidence>
<evidence type="ECO:0000313" key="4">
    <source>
        <dbReference type="Proteomes" id="UP000003394"/>
    </source>
</evidence>
<gene>
    <name evidence="3" type="ORF">AM202_04392</name>
</gene>
<dbReference type="EMBL" id="ACFT01000143">
    <property type="protein sequence ID" value="EEV25432.1"/>
    <property type="molecule type" value="Genomic_DNA"/>
</dbReference>
<comment type="caution">
    <text evidence="3">The sequence shown here is derived from an EMBL/GenBank/DDBJ whole genome shotgun (WGS) entry which is preliminary data.</text>
</comment>
<evidence type="ECO:0000256" key="2">
    <source>
        <dbReference type="SAM" id="SignalP"/>
    </source>
</evidence>
<dbReference type="RefSeq" id="WP_005821713.1">
    <property type="nucleotide sequence ID" value="NZ_ACFT01000143.1"/>
</dbReference>
<evidence type="ECO:0000256" key="1">
    <source>
        <dbReference type="SAM" id="Phobius"/>
    </source>
</evidence>
<proteinExistence type="predicted"/>
<keyword evidence="1" id="KW-1133">Transmembrane helix</keyword>
<dbReference type="Proteomes" id="UP000003394">
    <property type="component" value="Unassembled WGS sequence"/>
</dbReference>
<reference evidence="3 4" key="1">
    <citation type="journal article" date="2010" name="Vet. Microbiol.">
        <title>Production of haemolysins by strains of the Actinobacillus minor/porcitonsillarum complex.</title>
        <authorList>
            <person name="Arya G."/>
            <person name="Niven D.F."/>
        </authorList>
    </citation>
    <scope>NUCLEOTIDE SEQUENCE [LARGE SCALE GENOMIC DNA]</scope>
    <source>
        <strain evidence="4">strain 202</strain>
    </source>
</reference>
<sequence length="76" mass="7888">MSIKNKLSNLYAKAGIVATTVVLSATASASESNIFQPLIDQIDVSSVKTGILTVAGVVIGVTVIVMGINKVRAMIR</sequence>
<keyword evidence="2" id="KW-0732">Signal</keyword>
<keyword evidence="1" id="KW-0472">Membrane</keyword>
<feature type="signal peptide" evidence="2">
    <location>
        <begin position="1"/>
        <end position="29"/>
    </location>
</feature>